<dbReference type="STRING" id="670052.PA27867_0518"/>
<keyword evidence="3" id="KW-1185">Reference proteome</keyword>
<reference evidence="2 3" key="1">
    <citation type="submission" date="2016-06" db="EMBL/GenBank/DDBJ databases">
        <title>Genome sequencing of Cryobacterium arcticum PAMC 27867.</title>
        <authorList>
            <person name="Lee J."/>
            <person name="Kim O.-S."/>
        </authorList>
    </citation>
    <scope>NUCLEOTIDE SEQUENCE [LARGE SCALE GENOMIC DNA]</scope>
    <source>
        <strain evidence="2 3">PAMC 27867</strain>
    </source>
</reference>
<organism evidence="2 3">
    <name type="scientific">Cryobacterium arcticum</name>
    <dbReference type="NCBI Taxonomy" id="670052"/>
    <lineage>
        <taxon>Bacteria</taxon>
        <taxon>Bacillati</taxon>
        <taxon>Actinomycetota</taxon>
        <taxon>Actinomycetes</taxon>
        <taxon>Micrococcales</taxon>
        <taxon>Microbacteriaceae</taxon>
        <taxon>Cryobacterium</taxon>
    </lineage>
</organism>
<evidence type="ECO:0000313" key="2">
    <source>
        <dbReference type="EMBL" id="ANP71487.1"/>
    </source>
</evidence>
<dbReference type="RefSeq" id="WP_066592806.1">
    <property type="nucleotide sequence ID" value="NZ_CP016282.1"/>
</dbReference>
<dbReference type="OrthoDB" id="5117255at2"/>
<sequence length="86" mass="9453">MGTATHDTYTAKLTDGPLEGKTVTTEFLESGDPRPRIEIPSDSHGKRYLYARAAGLEFDSTEHPERPTAVDYRYLEAVFEASGSSS</sequence>
<proteinExistence type="predicted"/>
<protein>
    <submittedName>
        <fullName evidence="2">Uncharacterized protein</fullName>
    </submittedName>
</protein>
<dbReference type="AlphaFoldDB" id="A0A1B1BG18"/>
<accession>A0A1B1BG18</accession>
<feature type="region of interest" description="Disordered" evidence="1">
    <location>
        <begin position="1"/>
        <end position="21"/>
    </location>
</feature>
<gene>
    <name evidence="2" type="ORF">PA27867_0518</name>
</gene>
<dbReference type="KEGG" id="cart:PA27867_0518"/>
<evidence type="ECO:0000256" key="1">
    <source>
        <dbReference type="SAM" id="MobiDB-lite"/>
    </source>
</evidence>
<name>A0A1B1BG18_9MICO</name>
<dbReference type="Proteomes" id="UP000092582">
    <property type="component" value="Chromosome 1"/>
</dbReference>
<evidence type="ECO:0000313" key="3">
    <source>
        <dbReference type="Proteomes" id="UP000092582"/>
    </source>
</evidence>
<dbReference type="EMBL" id="CP016282">
    <property type="protein sequence ID" value="ANP71487.1"/>
    <property type="molecule type" value="Genomic_DNA"/>
</dbReference>